<dbReference type="NCBIfam" id="TIGR01979">
    <property type="entry name" value="sufS"/>
    <property type="match status" value="1"/>
</dbReference>
<comment type="similarity">
    <text evidence="3">Belongs to the class-V pyridoxal-phosphate-dependent aminotransferase family. Csd subfamily.</text>
</comment>
<comment type="caution">
    <text evidence="10">The sequence shown here is derived from an EMBL/GenBank/DDBJ whole genome shotgun (WGS) entry which is preliminary data.</text>
</comment>
<keyword evidence="6" id="KW-0808">Transferase</keyword>
<dbReference type="Proteomes" id="UP000028013">
    <property type="component" value="Unassembled WGS sequence"/>
</dbReference>
<comment type="cofactor">
    <cofactor evidence="1">
        <name>pyridoxal 5'-phosphate</name>
        <dbReference type="ChEBI" id="CHEBI:597326"/>
    </cofactor>
</comment>
<evidence type="ECO:0000256" key="2">
    <source>
        <dbReference type="ARBA" id="ARBA00002824"/>
    </source>
</evidence>
<evidence type="ECO:0000256" key="3">
    <source>
        <dbReference type="ARBA" id="ARBA00010447"/>
    </source>
</evidence>
<sequence length="421" mass="46862">MNNDINKSSILAPLPMGEGLGERLRADFPILSREVYGKPLVYLDNGATTQKPRQVVNAITDEYYSVNANVHRGVHFLSQQATELHEASRETVRRFINARSTNEIVFTRGTTESINLLVSSFGEEFMQEGDEVILSVMEHHSNIVPWQLLAAKRGITIKVIPMNDKGELLLDEYRQLFSERTRIVSVAHVSNVLGTVNPVKEMIAFAHEQGVPVLVDGAQSIPHMPVDVQDLDADFFVFSAHKVYGPTGVGVLYGKEGWLDRIPPYQGGGEMIQHVSFEKTTFNELPFKFEAGTPDYIGTTGLAKALDYVSLVGMDKIAAYEHELTQYAMQRLKEIPGMRIFGEAEDKGSVISFLVGDIHHFDMGTLLDRLGIAVRTGHHCAQPLMQRLGIEGTVRASFGLYNTREEIDVLVAGIVRVSRMF</sequence>
<dbReference type="AlphaFoldDB" id="A0A078S264"/>
<dbReference type="InterPro" id="IPR015422">
    <property type="entry name" value="PyrdxlP-dep_Trfase_small"/>
</dbReference>
<organism evidence="10 11">
    <name type="scientific">Bacteroides uniformis str. 3978 T3 ii</name>
    <dbReference type="NCBI Taxonomy" id="1339349"/>
    <lineage>
        <taxon>Bacteria</taxon>
        <taxon>Pseudomonadati</taxon>
        <taxon>Bacteroidota</taxon>
        <taxon>Bacteroidia</taxon>
        <taxon>Bacteroidales</taxon>
        <taxon>Bacteroidaceae</taxon>
        <taxon>Bacteroides</taxon>
    </lineage>
</organism>
<dbReference type="PIRSF" id="PIRSF005572">
    <property type="entry name" value="NifS"/>
    <property type="match status" value="1"/>
</dbReference>
<dbReference type="InterPro" id="IPR016454">
    <property type="entry name" value="Cysteine_dSase"/>
</dbReference>
<dbReference type="InterPro" id="IPR010970">
    <property type="entry name" value="Cys_dSase_SufS"/>
</dbReference>
<feature type="domain" description="Aminotransferase class V" evidence="9">
    <location>
        <begin position="41"/>
        <end position="410"/>
    </location>
</feature>
<dbReference type="Gene3D" id="3.90.1150.10">
    <property type="entry name" value="Aspartate Aminotransferase, domain 1"/>
    <property type="match status" value="1"/>
</dbReference>
<evidence type="ECO:0000256" key="5">
    <source>
        <dbReference type="ARBA" id="ARBA00021850"/>
    </source>
</evidence>
<dbReference type="Pfam" id="PF00266">
    <property type="entry name" value="Aminotran_5"/>
    <property type="match status" value="1"/>
</dbReference>
<keyword evidence="7" id="KW-0663">Pyridoxal phosphate</keyword>
<dbReference type="Gene3D" id="3.40.640.10">
    <property type="entry name" value="Type I PLP-dependent aspartate aminotransferase-like (Major domain)"/>
    <property type="match status" value="1"/>
</dbReference>
<comment type="function">
    <text evidence="2">Catalyzes the removal of elemental sulfur and selenium atoms from L-cysteine, L-cystine, L-selenocysteine, and L-selenocystine to produce L-alanine.</text>
</comment>
<accession>A0A078S264</accession>
<name>A0A078S264_BACUN</name>
<evidence type="ECO:0000256" key="8">
    <source>
        <dbReference type="ARBA" id="ARBA00050776"/>
    </source>
</evidence>
<gene>
    <name evidence="10" type="primary">sufS</name>
    <name evidence="10" type="ORF">M094_0113</name>
</gene>
<dbReference type="InterPro" id="IPR000192">
    <property type="entry name" value="Aminotrans_V_dom"/>
</dbReference>
<dbReference type="GO" id="GO:0030170">
    <property type="term" value="F:pyridoxal phosphate binding"/>
    <property type="evidence" value="ECO:0007669"/>
    <property type="project" value="InterPro"/>
</dbReference>
<dbReference type="InterPro" id="IPR015421">
    <property type="entry name" value="PyrdxlP-dep_Trfase_major"/>
</dbReference>
<dbReference type="InterPro" id="IPR015424">
    <property type="entry name" value="PyrdxlP-dep_Trfase"/>
</dbReference>
<evidence type="ECO:0000256" key="6">
    <source>
        <dbReference type="ARBA" id="ARBA00022679"/>
    </source>
</evidence>
<dbReference type="PANTHER" id="PTHR43586">
    <property type="entry name" value="CYSTEINE DESULFURASE"/>
    <property type="match status" value="1"/>
</dbReference>
<reference evidence="10 11" key="1">
    <citation type="submission" date="2014-04" db="EMBL/GenBank/DDBJ databases">
        <authorList>
            <person name="Sears C."/>
            <person name="Carroll K."/>
            <person name="Sack B.R."/>
            <person name="Qadri F."/>
            <person name="Myers L.L."/>
            <person name="Chung G.-T."/>
            <person name="Escheverria P."/>
            <person name="Fraser C.M."/>
            <person name="Sadzewicz L."/>
            <person name="Shefchek K.A."/>
            <person name="Tallon L."/>
            <person name="Das S.P."/>
            <person name="Daugherty S."/>
            <person name="Mongodin E.F."/>
        </authorList>
    </citation>
    <scope>NUCLEOTIDE SEQUENCE [LARGE SCALE GENOMIC DNA]</scope>
    <source>
        <strain evidence="10 11">3978 T3 ii</strain>
    </source>
</reference>
<dbReference type="EMBL" id="JNHN01000160">
    <property type="protein sequence ID" value="KDS52251.1"/>
    <property type="molecule type" value="Genomic_DNA"/>
</dbReference>
<evidence type="ECO:0000259" key="9">
    <source>
        <dbReference type="Pfam" id="PF00266"/>
    </source>
</evidence>
<dbReference type="EC" id="2.8.1.7" evidence="4"/>
<evidence type="ECO:0000256" key="1">
    <source>
        <dbReference type="ARBA" id="ARBA00001933"/>
    </source>
</evidence>
<evidence type="ECO:0000256" key="4">
    <source>
        <dbReference type="ARBA" id="ARBA00012239"/>
    </source>
</evidence>
<comment type="catalytic activity">
    <reaction evidence="8">
        <text>(sulfur carrier)-H + L-cysteine = (sulfur carrier)-SH + L-alanine</text>
        <dbReference type="Rhea" id="RHEA:43892"/>
        <dbReference type="Rhea" id="RHEA-COMP:14737"/>
        <dbReference type="Rhea" id="RHEA-COMP:14739"/>
        <dbReference type="ChEBI" id="CHEBI:29917"/>
        <dbReference type="ChEBI" id="CHEBI:35235"/>
        <dbReference type="ChEBI" id="CHEBI:57972"/>
        <dbReference type="ChEBI" id="CHEBI:64428"/>
        <dbReference type="EC" id="2.8.1.7"/>
    </reaction>
</comment>
<dbReference type="PANTHER" id="PTHR43586:SF8">
    <property type="entry name" value="CYSTEINE DESULFURASE 1, CHLOROPLASTIC"/>
    <property type="match status" value="1"/>
</dbReference>
<proteinExistence type="inferred from homology"/>
<dbReference type="CDD" id="cd06453">
    <property type="entry name" value="SufS_like"/>
    <property type="match status" value="1"/>
</dbReference>
<dbReference type="GO" id="GO:0006534">
    <property type="term" value="P:cysteine metabolic process"/>
    <property type="evidence" value="ECO:0007669"/>
    <property type="project" value="InterPro"/>
</dbReference>
<evidence type="ECO:0000313" key="10">
    <source>
        <dbReference type="EMBL" id="KDS52251.1"/>
    </source>
</evidence>
<dbReference type="SUPFAM" id="SSF53383">
    <property type="entry name" value="PLP-dependent transferases"/>
    <property type="match status" value="1"/>
</dbReference>
<dbReference type="PATRIC" id="fig|1339349.3.peg.1399"/>
<protein>
    <recommendedName>
        <fullName evidence="5">Probable cysteine desulfurase</fullName>
        <ecNumber evidence="4">2.8.1.7</ecNumber>
    </recommendedName>
</protein>
<evidence type="ECO:0000313" key="11">
    <source>
        <dbReference type="Proteomes" id="UP000028013"/>
    </source>
</evidence>
<evidence type="ECO:0000256" key="7">
    <source>
        <dbReference type="ARBA" id="ARBA00022898"/>
    </source>
</evidence>
<dbReference type="GO" id="GO:0031071">
    <property type="term" value="F:cysteine desulfurase activity"/>
    <property type="evidence" value="ECO:0007669"/>
    <property type="project" value="UniProtKB-EC"/>
</dbReference>